<comment type="similarity">
    <text evidence="1">Belongs to the UPF0149 family.</text>
</comment>
<proteinExistence type="inferred from homology"/>
<gene>
    <name evidence="2" type="ORF">WOB96_13805</name>
</gene>
<evidence type="ECO:0000313" key="2">
    <source>
        <dbReference type="EMBL" id="MEK8090828.1"/>
    </source>
</evidence>
<dbReference type="InterPro" id="IPR011978">
    <property type="entry name" value="YgfB-like"/>
</dbReference>
<keyword evidence="3" id="KW-1185">Reference proteome</keyword>
<dbReference type="Proteomes" id="UP001446205">
    <property type="component" value="Unassembled WGS sequence"/>
</dbReference>
<sequence length="181" mass="19469">MAGDTLEKLSPLLLQADALAGPAETHGLLSGLAAGRQLPPVQDWLALVIGDSAPEEHPALVKQLAGLLIQISKDLAGENALSFQLLLPPDSAPLQDRVAALSDWCRGFLMGLRLSAPGKLPDDAREILRDFEAITQAGYDPELSEEAQEADFTELEEFVRMGVTLIHTELHEKEVPPPGTH</sequence>
<dbReference type="Gene3D" id="1.20.120.740">
    <property type="entry name" value="YgfB uncharacterised protein family UPF0149, PF03695"/>
    <property type="match status" value="1"/>
</dbReference>
<reference evidence="2 3" key="1">
    <citation type="submission" date="2024-04" db="EMBL/GenBank/DDBJ databases">
        <authorList>
            <person name="Abashina T."/>
            <person name="Shaikin A."/>
        </authorList>
    </citation>
    <scope>NUCLEOTIDE SEQUENCE [LARGE SCALE GENOMIC DNA]</scope>
    <source>
        <strain evidence="2 3">AAFK</strain>
    </source>
</reference>
<organism evidence="2 3">
    <name type="scientific">Thermithiobacillus plumbiphilus</name>
    <dbReference type="NCBI Taxonomy" id="1729899"/>
    <lineage>
        <taxon>Bacteria</taxon>
        <taxon>Pseudomonadati</taxon>
        <taxon>Pseudomonadota</taxon>
        <taxon>Acidithiobacillia</taxon>
        <taxon>Acidithiobacillales</taxon>
        <taxon>Thermithiobacillaceae</taxon>
        <taxon>Thermithiobacillus</taxon>
    </lineage>
</organism>
<evidence type="ECO:0000313" key="3">
    <source>
        <dbReference type="Proteomes" id="UP001446205"/>
    </source>
</evidence>
<protein>
    <submittedName>
        <fullName evidence="2">UPF0149 family protein</fullName>
    </submittedName>
</protein>
<dbReference type="EMBL" id="JBBPCO010000016">
    <property type="protein sequence ID" value="MEK8090828.1"/>
    <property type="molecule type" value="Genomic_DNA"/>
</dbReference>
<dbReference type="InterPro" id="IPR036255">
    <property type="entry name" value="YgfB-like_sf"/>
</dbReference>
<dbReference type="SUPFAM" id="SSF101327">
    <property type="entry name" value="YgfB-like"/>
    <property type="match status" value="1"/>
</dbReference>
<dbReference type="PANTHER" id="PTHR37528">
    <property type="entry name" value="UPF0149 PROTEIN YGFB"/>
    <property type="match status" value="1"/>
</dbReference>
<comment type="caution">
    <text evidence="2">The sequence shown here is derived from an EMBL/GenBank/DDBJ whole genome shotgun (WGS) entry which is preliminary data.</text>
</comment>
<dbReference type="RefSeq" id="WP_341371883.1">
    <property type="nucleotide sequence ID" value="NZ_JBBPCO010000016.1"/>
</dbReference>
<accession>A0ABU9DDN9</accession>
<name>A0ABU9DDN9_9PROT</name>
<dbReference type="PANTHER" id="PTHR37528:SF1">
    <property type="entry name" value="UPF0149 PROTEIN YGFB"/>
    <property type="match status" value="1"/>
</dbReference>
<dbReference type="Pfam" id="PF03695">
    <property type="entry name" value="UPF0149"/>
    <property type="match status" value="1"/>
</dbReference>
<evidence type="ECO:0000256" key="1">
    <source>
        <dbReference type="ARBA" id="ARBA00038308"/>
    </source>
</evidence>
<dbReference type="NCBIfam" id="TIGR02292">
    <property type="entry name" value="ygfB_yecA"/>
    <property type="match status" value="1"/>
</dbReference>